<sequence>MSKNAVFNSSILLNVLGLGFQWGSWFIFQVRLIHGKTELVTSSWRPVPLTWHFSTKASLFPLLNEKGTHMNRKLSLNYLQLSASGVNSYRDDGSRRRNYRDDGSRRRNSRRHGRNGSFDSIVGMSEQPLSKNDKNMIRRSQVPQVVDTLWQLKAKDMLPAIWFILIGGCDAAVQYVEDLKGLIKGVAARLHNNFQVPQVVDTLWQLKAKDMLPAIWFIFNRRGCDAAVQYVEDCSLLDECEMSEVELALKKFRLLYPDAVRETAVKGLIKGVAAHHAGCLPLWKSFVEELFQRGLVKVVFATETLAAGINMPARTAVISSLSKRTSTGRIQLSPNELLQMAGRAGRRGIDERGHVVIVQTPYEGAEESCKLLFSGFEPLVSQFTASYGMVLNLLGGAKVTRHPNELDETNTLQARRTLEEARKLVEQSFGNYLGSNVMLAAKEELAKIQKEIEALTYEISDEAIDRKSRKLLTEVAYKEIADLQEELRAEKCVRTELRRWMELKRFSALKPLLKDFENGHLPFICLQYKDSEGVENFVPAVYLAEVESLDGSKLKNMVSVDDSFALSSVGTSDTHQDVEPAYYVALGSDNSWYLFTEKWIKTVYRSGFPNVALTQGEALPREIMRTLLDKEETQWEKLADSELGGLWCIEGSLETWSWSLSVPVLSSLSESDEVLHMSQEYIESVERYREQRNKVARLKKKIARTEGFREYKKILDTAKFTEEKIKRLKARSNHLINRMEQIEPSGWKEFLQISKVIHETRALDINTHVIFPLGETAAAIRGENELWLAMVLRNKILLELKPAQLAAVCASLVSEGIKVRAWKNNNYIYESSSTVLNVISLLEEQRNSFVQLQEKHEVEIACCLDGQFSGMVEAWASGLSWRELMMDCAMDEGDLARLLRRTIDLLAQIPKLPDIDTLLQKNATTASDVMDRPPISELTG</sequence>
<comment type="caution">
    <text evidence="8">The sequence shown here is derived from an EMBL/GenBank/DDBJ whole genome shotgun (WGS) entry which is preliminary data.</text>
</comment>
<evidence type="ECO:0000256" key="2">
    <source>
        <dbReference type="ARBA" id="ARBA00022801"/>
    </source>
</evidence>
<dbReference type="Gene3D" id="3.40.50.300">
    <property type="entry name" value="P-loop containing nucleotide triphosphate hydrolases"/>
    <property type="match status" value="1"/>
</dbReference>
<evidence type="ECO:0000256" key="4">
    <source>
        <dbReference type="ARBA" id="ARBA00022840"/>
    </source>
</evidence>
<dbReference type="SUPFAM" id="SSF52540">
    <property type="entry name" value="P-loop containing nucleoside triphosphate hydrolases"/>
    <property type="match status" value="1"/>
</dbReference>
<dbReference type="GO" id="GO:0070478">
    <property type="term" value="P:nuclear-transcribed mRNA catabolic process, 3'-5' exonucleolytic nonsense-mediated decay"/>
    <property type="evidence" value="ECO:0007669"/>
    <property type="project" value="TreeGrafter"/>
</dbReference>
<feature type="compositionally biased region" description="Basic and acidic residues" evidence="6">
    <location>
        <begin position="89"/>
        <end position="105"/>
    </location>
</feature>
<evidence type="ECO:0000313" key="8">
    <source>
        <dbReference type="EMBL" id="KAA3453214.1"/>
    </source>
</evidence>
<dbReference type="PROSITE" id="PS51194">
    <property type="entry name" value="HELICASE_CTER"/>
    <property type="match status" value="1"/>
</dbReference>
<dbReference type="InterPro" id="IPR050699">
    <property type="entry name" value="RNA-DNA_Helicase"/>
</dbReference>
<dbReference type="SMART" id="SM01142">
    <property type="entry name" value="DSHCT"/>
    <property type="match status" value="1"/>
</dbReference>
<name>A0A5B6U9I1_9ROSI</name>
<dbReference type="Gene3D" id="1.10.3380.30">
    <property type="match status" value="1"/>
</dbReference>
<evidence type="ECO:0000256" key="6">
    <source>
        <dbReference type="SAM" id="MobiDB-lite"/>
    </source>
</evidence>
<dbReference type="AlphaFoldDB" id="A0A5B6U9I1"/>
<dbReference type="Pfam" id="PF25446">
    <property type="entry name" value="SH3_ISE2"/>
    <property type="match status" value="1"/>
</dbReference>
<evidence type="ECO:0000313" key="9">
    <source>
        <dbReference type="Proteomes" id="UP000325315"/>
    </source>
</evidence>
<dbReference type="Pfam" id="PF08148">
    <property type="entry name" value="DSHCT"/>
    <property type="match status" value="1"/>
</dbReference>
<keyword evidence="2" id="KW-0378">Hydrolase</keyword>
<dbReference type="EMBL" id="SMMG02000013">
    <property type="protein sequence ID" value="KAA3453214.1"/>
    <property type="molecule type" value="Genomic_DNA"/>
</dbReference>
<evidence type="ECO:0000256" key="1">
    <source>
        <dbReference type="ARBA" id="ARBA00022741"/>
    </source>
</evidence>
<dbReference type="InterPro" id="IPR027417">
    <property type="entry name" value="P-loop_NTPase"/>
</dbReference>
<evidence type="ECO:0000259" key="7">
    <source>
        <dbReference type="PROSITE" id="PS51194"/>
    </source>
</evidence>
<keyword evidence="1" id="KW-0547">Nucleotide-binding</keyword>
<dbReference type="GO" id="GO:0005524">
    <property type="term" value="F:ATP binding"/>
    <property type="evidence" value="ECO:0007669"/>
    <property type="project" value="UniProtKB-KW"/>
</dbReference>
<dbReference type="InterPro" id="IPR001650">
    <property type="entry name" value="Helicase_C-like"/>
</dbReference>
<accession>A0A5B6U9I1</accession>
<feature type="coiled-coil region" evidence="5">
    <location>
        <begin position="711"/>
        <end position="738"/>
    </location>
</feature>
<dbReference type="CDD" id="cd18795">
    <property type="entry name" value="SF2_C_Ski2"/>
    <property type="match status" value="1"/>
</dbReference>
<proteinExistence type="predicted"/>
<dbReference type="SMART" id="SM00490">
    <property type="entry name" value="HELICc"/>
    <property type="match status" value="1"/>
</dbReference>
<dbReference type="InterPro" id="IPR012961">
    <property type="entry name" value="Ski2/MTR4_C"/>
</dbReference>
<dbReference type="InterPro" id="IPR057416">
    <property type="entry name" value="SH3_ISE2"/>
</dbReference>
<feature type="domain" description="Helicase C-terminal" evidence="7">
    <location>
        <begin position="210"/>
        <end position="394"/>
    </location>
</feature>
<keyword evidence="9" id="KW-1185">Reference proteome</keyword>
<dbReference type="OrthoDB" id="64767at2759"/>
<keyword evidence="5" id="KW-0175">Coiled coil</keyword>
<evidence type="ECO:0000256" key="3">
    <source>
        <dbReference type="ARBA" id="ARBA00022806"/>
    </source>
</evidence>
<dbReference type="PANTHER" id="PTHR12131:SF1">
    <property type="entry name" value="ATP-DEPENDENT RNA HELICASE SUPV3L1, MITOCHONDRIAL-RELATED"/>
    <property type="match status" value="1"/>
</dbReference>
<organism evidence="8 9">
    <name type="scientific">Gossypium australe</name>
    <dbReference type="NCBI Taxonomy" id="47621"/>
    <lineage>
        <taxon>Eukaryota</taxon>
        <taxon>Viridiplantae</taxon>
        <taxon>Streptophyta</taxon>
        <taxon>Embryophyta</taxon>
        <taxon>Tracheophyta</taxon>
        <taxon>Spermatophyta</taxon>
        <taxon>Magnoliopsida</taxon>
        <taxon>eudicotyledons</taxon>
        <taxon>Gunneridae</taxon>
        <taxon>Pentapetalae</taxon>
        <taxon>rosids</taxon>
        <taxon>malvids</taxon>
        <taxon>Malvales</taxon>
        <taxon>Malvaceae</taxon>
        <taxon>Malvoideae</taxon>
        <taxon>Gossypium</taxon>
    </lineage>
</organism>
<protein>
    <submittedName>
        <fullName evidence="8">DExH-box ATP-dependent RNA helicase DExH15 chloroplastic-like isoform X1</fullName>
    </submittedName>
</protein>
<keyword evidence="4" id="KW-0067">ATP-binding</keyword>
<reference evidence="9" key="1">
    <citation type="journal article" date="2019" name="Plant Biotechnol. J.">
        <title>Genome sequencing of the Australian wild diploid species Gossypium australe highlights disease resistance and delayed gland morphogenesis.</title>
        <authorList>
            <person name="Cai Y."/>
            <person name="Cai X."/>
            <person name="Wang Q."/>
            <person name="Wang P."/>
            <person name="Zhang Y."/>
            <person name="Cai C."/>
            <person name="Xu Y."/>
            <person name="Wang K."/>
            <person name="Zhou Z."/>
            <person name="Wang C."/>
            <person name="Geng S."/>
            <person name="Li B."/>
            <person name="Dong Q."/>
            <person name="Hou Y."/>
            <person name="Wang H."/>
            <person name="Ai P."/>
            <person name="Liu Z."/>
            <person name="Yi F."/>
            <person name="Sun M."/>
            <person name="An G."/>
            <person name="Cheng J."/>
            <person name="Zhang Y."/>
            <person name="Shi Q."/>
            <person name="Xie Y."/>
            <person name="Shi X."/>
            <person name="Chang Y."/>
            <person name="Huang F."/>
            <person name="Chen Y."/>
            <person name="Hong S."/>
            <person name="Mi L."/>
            <person name="Sun Q."/>
            <person name="Zhang L."/>
            <person name="Zhou B."/>
            <person name="Peng R."/>
            <person name="Zhang X."/>
            <person name="Liu F."/>
        </authorList>
    </citation>
    <scope>NUCLEOTIDE SEQUENCE [LARGE SCALE GENOMIC DNA]</scope>
    <source>
        <strain evidence="9">cv. PA1801</strain>
    </source>
</reference>
<dbReference type="FunFam" id="1.10.3380.30:FF:000007">
    <property type="entry name" value="DExH-box ATP-dependent RNA helicase DExH15 chloroplastic"/>
    <property type="match status" value="1"/>
</dbReference>
<dbReference type="Proteomes" id="UP000325315">
    <property type="component" value="Unassembled WGS sequence"/>
</dbReference>
<feature type="region of interest" description="Disordered" evidence="6">
    <location>
        <begin position="87"/>
        <end position="126"/>
    </location>
</feature>
<dbReference type="GO" id="GO:0016787">
    <property type="term" value="F:hydrolase activity"/>
    <property type="evidence" value="ECO:0007669"/>
    <property type="project" value="UniProtKB-KW"/>
</dbReference>
<evidence type="ECO:0000256" key="5">
    <source>
        <dbReference type="SAM" id="Coils"/>
    </source>
</evidence>
<gene>
    <name evidence="8" type="primary">hel308</name>
    <name evidence="8" type="ORF">EPI10_009275</name>
</gene>
<keyword evidence="3 8" id="KW-0347">Helicase</keyword>
<dbReference type="PANTHER" id="PTHR12131">
    <property type="entry name" value="ATP-DEPENDENT RNA AND DNA HELICASE"/>
    <property type="match status" value="1"/>
</dbReference>
<dbReference type="GO" id="GO:0004386">
    <property type="term" value="F:helicase activity"/>
    <property type="evidence" value="ECO:0007669"/>
    <property type="project" value="UniProtKB-KW"/>
</dbReference>
<dbReference type="GO" id="GO:0055087">
    <property type="term" value="C:Ski complex"/>
    <property type="evidence" value="ECO:0007669"/>
    <property type="project" value="TreeGrafter"/>
</dbReference>
<dbReference type="Pfam" id="PF00271">
    <property type="entry name" value="Helicase_C"/>
    <property type="match status" value="1"/>
</dbReference>